<sequence length="614" mass="66119">MPLHLPPPDDRLSGHTGYTRAHWEAMADHLLASVAPYATEGFSQYRLPGEPSISGTVSDGLEGYARTFLLAAFRIAGAQGDVAPELIERYASGLIAGTDPRHPFAWPPLTDMAQPLVEAASIALALHETRPWIFDRLSPEQRERVVSWLAGFIGRRTPDNNWVLFQVIVEQFLAEVGGPYEPDEITGGLERIEEWYAGDGWYTDGKGKNFDYYCGWALHLYPSLWARMAGDTARAERYAGRLRLFLEQYQHFFAADGAPVHQGRSLTYRFATVAPLWLGALTGATPLPPGRTRRVASGVLRHFAERGVPDERGLLTLGWYDPFRPVVQPYSGPASPYWASKAFIGLLLPPEHPVWTDPEEPAPIDLADQSVAMPGPGWLLRATHKDGVVRLLNHGSDRDRVRSGDGVPDPHYLRLAYTSHTGPEASGVDNNLAVIAPGGDTCLRRSIEPLAVSDGFAASAYQDGDVRVVTAVVVAGASEIRIHQVTAPAGHHVRDGGHALAAETPPELRQGDGVASARRADGLTSAVRALHGFTGTGLATAEHANAFGRHSATPYAVATGHPGGTAVYVSLVHLSGTGEEPPTPSAEVTDGAVVLGLKDETVTVRLGPVPARTR</sequence>
<keyword evidence="3" id="KW-1185">Reference proteome</keyword>
<dbReference type="EMBL" id="JBHMCF010000002">
    <property type="protein sequence ID" value="MFB9467922.1"/>
    <property type="molecule type" value="Genomic_DNA"/>
</dbReference>
<reference evidence="2 3" key="1">
    <citation type="submission" date="2024-09" db="EMBL/GenBank/DDBJ databases">
        <authorList>
            <person name="Sun Q."/>
            <person name="Mori K."/>
        </authorList>
    </citation>
    <scope>NUCLEOTIDE SEQUENCE [LARGE SCALE GENOMIC DNA]</scope>
    <source>
        <strain evidence="2 3">JCM 3324</strain>
    </source>
</reference>
<dbReference type="PIRSF" id="PIRSF014753">
    <property type="entry name" value="UCP014753"/>
    <property type="match status" value="1"/>
</dbReference>
<feature type="domain" description="DUF2264" evidence="1">
    <location>
        <begin position="19"/>
        <end position="361"/>
    </location>
</feature>
<protein>
    <submittedName>
        <fullName evidence="2">DUF2264 domain-containing protein</fullName>
    </submittedName>
</protein>
<evidence type="ECO:0000313" key="3">
    <source>
        <dbReference type="Proteomes" id="UP001589568"/>
    </source>
</evidence>
<dbReference type="InterPro" id="IPR049349">
    <property type="entry name" value="DUF2264_N"/>
</dbReference>
<name>A0ABV5NCA4_9ACTN</name>
<comment type="caution">
    <text evidence="2">The sequence shown here is derived from an EMBL/GenBank/DDBJ whole genome shotgun (WGS) entry which is preliminary data.</text>
</comment>
<dbReference type="Pfam" id="PF10022">
    <property type="entry name" value="DUF2264"/>
    <property type="match status" value="1"/>
</dbReference>
<evidence type="ECO:0000259" key="1">
    <source>
        <dbReference type="Pfam" id="PF10022"/>
    </source>
</evidence>
<gene>
    <name evidence="2" type="ORF">ACFFR3_00305</name>
</gene>
<dbReference type="RefSeq" id="WP_379482404.1">
    <property type="nucleotide sequence ID" value="NZ_JBHMCF010000002.1"/>
</dbReference>
<accession>A0ABV5NCA4</accession>
<dbReference type="PANTHER" id="PTHR35339">
    <property type="entry name" value="LINALOOL DEHYDRATASE_ISOMERASE DOMAIN-CONTAINING PROTEIN"/>
    <property type="match status" value="1"/>
</dbReference>
<organism evidence="2 3">
    <name type="scientific">Nonomuraea salmonea</name>
    <dbReference type="NCBI Taxonomy" id="46181"/>
    <lineage>
        <taxon>Bacteria</taxon>
        <taxon>Bacillati</taxon>
        <taxon>Actinomycetota</taxon>
        <taxon>Actinomycetes</taxon>
        <taxon>Streptosporangiales</taxon>
        <taxon>Streptosporangiaceae</taxon>
        <taxon>Nonomuraea</taxon>
    </lineage>
</organism>
<dbReference type="Proteomes" id="UP001589568">
    <property type="component" value="Unassembled WGS sequence"/>
</dbReference>
<dbReference type="InterPro" id="IPR016624">
    <property type="entry name" value="UCP014753"/>
</dbReference>
<dbReference type="PANTHER" id="PTHR35339:SF4">
    <property type="entry name" value="LINALOOL DEHYDRATASE_ISOMERASE DOMAIN-CONTAINING PROTEIN"/>
    <property type="match status" value="1"/>
</dbReference>
<evidence type="ECO:0000313" key="2">
    <source>
        <dbReference type="EMBL" id="MFB9467922.1"/>
    </source>
</evidence>
<proteinExistence type="predicted"/>